<keyword evidence="3" id="KW-1185">Reference proteome</keyword>
<accession>W5W3P5</accession>
<gene>
    <name evidence="2" type="ORF">KALB_2093</name>
</gene>
<organism evidence="2 3">
    <name type="scientific">Kutzneria albida DSM 43870</name>
    <dbReference type="NCBI Taxonomy" id="1449976"/>
    <lineage>
        <taxon>Bacteria</taxon>
        <taxon>Bacillati</taxon>
        <taxon>Actinomycetota</taxon>
        <taxon>Actinomycetes</taxon>
        <taxon>Pseudonocardiales</taxon>
        <taxon>Pseudonocardiaceae</taxon>
        <taxon>Kutzneria</taxon>
    </lineage>
</organism>
<dbReference type="AlphaFoldDB" id="W5W3P5"/>
<reference evidence="2 3" key="1">
    <citation type="journal article" date="2014" name="BMC Genomics">
        <title>Complete genome sequence of producer of the glycopeptide antibiotic Aculeximycin Kutzneria albida DSM 43870T, a representative of minor genus of Pseudonocardiaceae.</title>
        <authorList>
            <person name="Rebets Y."/>
            <person name="Tokovenko B."/>
            <person name="Lushchyk I."/>
            <person name="Ruckert C."/>
            <person name="Zaburannyi N."/>
            <person name="Bechthold A."/>
            <person name="Kalinowski J."/>
            <person name="Luzhetskyy A."/>
        </authorList>
    </citation>
    <scope>NUCLEOTIDE SEQUENCE [LARGE SCALE GENOMIC DNA]</scope>
    <source>
        <strain evidence="2">DSM 43870</strain>
    </source>
</reference>
<dbReference type="STRING" id="1449976.KALB_2093"/>
<feature type="domain" description="VOC" evidence="1">
    <location>
        <begin position="5"/>
        <end position="155"/>
    </location>
</feature>
<evidence type="ECO:0000313" key="3">
    <source>
        <dbReference type="Proteomes" id="UP000019225"/>
    </source>
</evidence>
<dbReference type="PROSITE" id="PS51819">
    <property type="entry name" value="VOC"/>
    <property type="match status" value="1"/>
</dbReference>
<proteinExistence type="predicted"/>
<dbReference type="SUPFAM" id="SSF54593">
    <property type="entry name" value="Glyoxalase/Bleomycin resistance protein/Dihydroxybiphenyl dioxygenase"/>
    <property type="match status" value="1"/>
</dbReference>
<dbReference type="InterPro" id="IPR029068">
    <property type="entry name" value="Glyas_Bleomycin-R_OHBP_Dase"/>
</dbReference>
<dbReference type="KEGG" id="kal:KALB_2093"/>
<evidence type="ECO:0000259" key="1">
    <source>
        <dbReference type="PROSITE" id="PS51819"/>
    </source>
</evidence>
<dbReference type="Pfam" id="PF13468">
    <property type="entry name" value="Glyoxalase_3"/>
    <property type="match status" value="1"/>
</dbReference>
<dbReference type="Proteomes" id="UP000019225">
    <property type="component" value="Chromosome"/>
</dbReference>
<sequence length="283" mass="31056">MDIDYLDHTVFITRDFGAAWRAYEQLGFTLSPESRHFVTERAGGPLVPSCTANRCALFGESFIELIGVVDESAPDPWRVRPLVDRYNGLHGYSFGCHDSEAAERRLRAVGLSSSGVLNLQRDVDTPDGVRTVRARSVHIDRARTPEGIMHTAEHLTRQYVHQQRYLVHANGARGLEAVYLVVPAAERDEYTARYELMLDRPARDNAFQLRTGRVEIVTAEEYAAIFPGSQPPAVPGVAAQTVAVTDVRQARELVHNNGFATVDTATGFFVAAAGAVLGFTSAG</sequence>
<dbReference type="EMBL" id="CP007155">
    <property type="protein sequence ID" value="AHH95462.1"/>
    <property type="molecule type" value="Genomic_DNA"/>
</dbReference>
<dbReference type="HOGENOM" id="CLU_072991_1_0_11"/>
<dbReference type="eggNOG" id="COG0346">
    <property type="taxonomic scope" value="Bacteria"/>
</dbReference>
<dbReference type="InterPro" id="IPR037523">
    <property type="entry name" value="VOC_core"/>
</dbReference>
<dbReference type="RefSeq" id="WP_025355639.1">
    <property type="nucleotide sequence ID" value="NZ_CP007155.1"/>
</dbReference>
<protein>
    <recommendedName>
        <fullName evidence="1">VOC domain-containing protein</fullName>
    </recommendedName>
</protein>
<evidence type="ECO:0000313" key="2">
    <source>
        <dbReference type="EMBL" id="AHH95462.1"/>
    </source>
</evidence>
<dbReference type="Gene3D" id="3.10.180.10">
    <property type="entry name" value="2,3-Dihydroxybiphenyl 1,2-Dioxygenase, domain 1"/>
    <property type="match status" value="1"/>
</dbReference>
<dbReference type="InterPro" id="IPR025870">
    <property type="entry name" value="Glyoxalase-like_dom"/>
</dbReference>
<name>W5W3P5_9PSEU</name>
<dbReference type="OrthoDB" id="4152030at2"/>